<dbReference type="PANTHER" id="PTHR31827">
    <property type="entry name" value="EMB|CAB89363.1"/>
    <property type="match status" value="1"/>
</dbReference>
<reference evidence="2 3" key="1">
    <citation type="submission" date="2021-11" db="EMBL/GenBank/DDBJ databases">
        <authorList>
            <person name="Islam A."/>
            <person name="Islam S."/>
            <person name="Flora M.S."/>
            <person name="Rahman M."/>
            <person name="Ziaur R.M."/>
            <person name="Epstein J.H."/>
            <person name="Hassan M."/>
            <person name="Klassen M."/>
            <person name="Woodard K."/>
            <person name="Webb A."/>
            <person name="Webby R.J."/>
            <person name="El Zowalaty M.E."/>
        </authorList>
    </citation>
    <scope>NUCLEOTIDE SEQUENCE [LARGE SCALE GENOMIC DNA]</scope>
    <source>
        <strain evidence="2">Pf1</strain>
    </source>
</reference>
<sequence length="288" mass="31791">MSRKSDISFLLNPQIGATDQLQVRVTPPQSRIPSVVTALAQNSDVTSTSSMLLNSCITPLDEKRSYRSEKPLLPVLPALKTGARLSSSDLEEEELTSTSIRKEKQIEDVAQTQAISATLKPKDQVMKTRTVCKRKRTTRMPPCQVKGCPNIAVSRGSCVRHGGGSRCTITGCPNRAKLYKKCFQHGGFRTCATDGCTRKAKWYGHCWSHGGGRICEVPECEKVSTQGGLCWAHGGGNRCKLDDCSRRSYQKYGYYCVDHTSYGEKTKRCRKASDRFGSSWVASGTNLH</sequence>
<evidence type="ECO:0000313" key="2">
    <source>
        <dbReference type="EMBL" id="CAH0486260.1"/>
    </source>
</evidence>
<comment type="caution">
    <text evidence="2">The sequence shown here is derived from an EMBL/GenBank/DDBJ whole genome shotgun (WGS) entry which is preliminary data.</text>
</comment>
<keyword evidence="3" id="KW-1185">Reference proteome</keyword>
<evidence type="ECO:0000259" key="1">
    <source>
        <dbReference type="Pfam" id="PF24906"/>
    </source>
</evidence>
<gene>
    <name evidence="2" type="ORF">PFR001_LOCUS1907</name>
</gene>
<feature type="domain" description="WRKY19-like zinc finger" evidence="1">
    <location>
        <begin position="212"/>
        <end position="235"/>
    </location>
</feature>
<dbReference type="Pfam" id="PF24906">
    <property type="entry name" value="Zf_WRKY19"/>
    <property type="match status" value="1"/>
</dbReference>
<evidence type="ECO:0000313" key="3">
    <source>
        <dbReference type="Proteomes" id="UP001157938"/>
    </source>
</evidence>
<proteinExistence type="predicted"/>
<dbReference type="Proteomes" id="UP001157938">
    <property type="component" value="Unassembled WGS sequence"/>
</dbReference>
<dbReference type="EMBL" id="CAKLBC010000412">
    <property type="protein sequence ID" value="CAH0486260.1"/>
    <property type="molecule type" value="Genomic_DNA"/>
</dbReference>
<protein>
    <recommendedName>
        <fullName evidence="1">WRKY19-like zinc finger domain-containing protein</fullName>
    </recommendedName>
</protein>
<name>A0ABN8BWR8_9STRA</name>
<dbReference type="PANTHER" id="PTHR31827:SF1">
    <property type="entry name" value="EMB|CAB89363.1"/>
    <property type="match status" value="1"/>
</dbReference>
<organism evidence="2 3">
    <name type="scientific">Peronospora farinosa</name>
    <dbReference type="NCBI Taxonomy" id="134698"/>
    <lineage>
        <taxon>Eukaryota</taxon>
        <taxon>Sar</taxon>
        <taxon>Stramenopiles</taxon>
        <taxon>Oomycota</taxon>
        <taxon>Peronosporomycetes</taxon>
        <taxon>Peronosporales</taxon>
        <taxon>Peronosporaceae</taxon>
        <taxon>Peronospora</taxon>
    </lineage>
</organism>
<dbReference type="InterPro" id="IPR056866">
    <property type="entry name" value="Znf_WRKY19"/>
</dbReference>
<accession>A0ABN8BWR8</accession>